<gene>
    <name evidence="2" type="ORF">MOP44_23730</name>
</gene>
<accession>A0A9J7BR60</accession>
<organism evidence="2 3">
    <name type="scientific">Occallatibacter riparius</name>
    <dbReference type="NCBI Taxonomy" id="1002689"/>
    <lineage>
        <taxon>Bacteria</taxon>
        <taxon>Pseudomonadati</taxon>
        <taxon>Acidobacteriota</taxon>
        <taxon>Terriglobia</taxon>
        <taxon>Terriglobales</taxon>
        <taxon>Acidobacteriaceae</taxon>
        <taxon>Occallatibacter</taxon>
    </lineage>
</organism>
<evidence type="ECO:0000313" key="2">
    <source>
        <dbReference type="EMBL" id="UWZ83565.1"/>
    </source>
</evidence>
<feature type="signal peptide" evidence="1">
    <location>
        <begin position="1"/>
        <end position="19"/>
    </location>
</feature>
<dbReference type="EMBL" id="CP093313">
    <property type="protein sequence ID" value="UWZ83565.1"/>
    <property type="molecule type" value="Genomic_DNA"/>
</dbReference>
<keyword evidence="1" id="KW-0732">Signal</keyword>
<evidence type="ECO:0000256" key="1">
    <source>
        <dbReference type="SAM" id="SignalP"/>
    </source>
</evidence>
<feature type="chain" id="PRO_5039904636" description="DUF4352 domain-containing protein" evidence="1">
    <location>
        <begin position="20"/>
        <end position="137"/>
    </location>
</feature>
<protein>
    <recommendedName>
        <fullName evidence="4">DUF4352 domain-containing protein</fullName>
    </recommendedName>
</protein>
<reference evidence="2" key="1">
    <citation type="submission" date="2021-04" db="EMBL/GenBank/DDBJ databases">
        <title>Phylogenetic analysis of Acidobacteriaceae.</title>
        <authorList>
            <person name="Qiu L."/>
            <person name="Zhang Q."/>
        </authorList>
    </citation>
    <scope>NUCLEOTIDE SEQUENCE</scope>
    <source>
        <strain evidence="2">DSM 25168</strain>
    </source>
</reference>
<evidence type="ECO:0000313" key="3">
    <source>
        <dbReference type="Proteomes" id="UP001059380"/>
    </source>
</evidence>
<proteinExistence type="predicted"/>
<dbReference type="PROSITE" id="PS51257">
    <property type="entry name" value="PROKAR_LIPOPROTEIN"/>
    <property type="match status" value="1"/>
</dbReference>
<keyword evidence="3" id="KW-1185">Reference proteome</keyword>
<dbReference type="Proteomes" id="UP001059380">
    <property type="component" value="Chromosome"/>
</dbReference>
<name>A0A9J7BR60_9BACT</name>
<dbReference type="RefSeq" id="WP_260792900.1">
    <property type="nucleotide sequence ID" value="NZ_CP093313.1"/>
</dbReference>
<dbReference type="AlphaFoldDB" id="A0A9J7BR60"/>
<dbReference type="KEGG" id="orp:MOP44_23730"/>
<sequence length="137" mass="14958">MKYLWLAALALVGSVSAWSASCPVEVTAGRITKAESGTGYKVFVSLKNVSSVAVKSVDFDAIYVDSKGKHFEPATYFSDEDIKAGASDSLEWPDVKFEEKVFAAKTPEGTEFRVTKIELANNQTITDSSECVFKFSH</sequence>
<evidence type="ECO:0008006" key="4">
    <source>
        <dbReference type="Google" id="ProtNLM"/>
    </source>
</evidence>